<dbReference type="AlphaFoldDB" id="A0AAW2DG06"/>
<name>A0AAW2DG06_9ROSI</name>
<feature type="repeat" description="ANK" evidence="1">
    <location>
        <begin position="33"/>
        <end position="65"/>
    </location>
</feature>
<accession>A0AAW2DG06</accession>
<dbReference type="InterPro" id="IPR036770">
    <property type="entry name" value="Ankyrin_rpt-contain_sf"/>
</dbReference>
<dbReference type="PROSITE" id="PS50088">
    <property type="entry name" value="ANK_REPEAT"/>
    <property type="match status" value="1"/>
</dbReference>
<sequence length="406" mass="45434">MDLFKASKSGDWNAAKEFLNRHPNAISAKITVRGQTALHVAAEAGHVHIVEELVKQMSEANLEIKDNEGFTALARATYTGNYRIAECMLEKKENLISIGINNGNIPVVLALYNGHLKLGRYLYLHTPLEILMPENGTMGASVVCEAIYNKALDIALDLVKRCPRSVVAKGRHGSSPFYALARMPDYFLSGNRLVFWKRWIYSSIHIQSGGPINDIRLNIQKLASNGSRGNGKEIIRSGIYSLSQLVSNLRTLLGIEHLYEMKLAHFLSRELLSRMKDQILISNTQQRITGGVYDAILRAIKEGIFEFVFDIVKADPQLVWCHDEKSANIFSVAVQNRHAKIFSLIYGLHMKNALADSADSFYRNNLLHMAGMLAPSTSLDHIAGAALQMQRELQWFKGHLSDLRGF</sequence>
<evidence type="ECO:0000313" key="2">
    <source>
        <dbReference type="EMBL" id="KAL0008125.1"/>
    </source>
</evidence>
<dbReference type="PANTHER" id="PTHR24177">
    <property type="entry name" value="CASKIN"/>
    <property type="match status" value="1"/>
</dbReference>
<comment type="caution">
    <text evidence="2">The sequence shown here is derived from an EMBL/GenBank/DDBJ whole genome shotgun (WGS) entry which is preliminary data.</text>
</comment>
<evidence type="ECO:0000313" key="3">
    <source>
        <dbReference type="Proteomes" id="UP001459277"/>
    </source>
</evidence>
<dbReference type="Gene3D" id="1.25.40.20">
    <property type="entry name" value="Ankyrin repeat-containing domain"/>
    <property type="match status" value="1"/>
</dbReference>
<keyword evidence="3" id="KW-1185">Reference proteome</keyword>
<organism evidence="2 3">
    <name type="scientific">Lithocarpus litseifolius</name>
    <dbReference type="NCBI Taxonomy" id="425828"/>
    <lineage>
        <taxon>Eukaryota</taxon>
        <taxon>Viridiplantae</taxon>
        <taxon>Streptophyta</taxon>
        <taxon>Embryophyta</taxon>
        <taxon>Tracheophyta</taxon>
        <taxon>Spermatophyta</taxon>
        <taxon>Magnoliopsida</taxon>
        <taxon>eudicotyledons</taxon>
        <taxon>Gunneridae</taxon>
        <taxon>Pentapetalae</taxon>
        <taxon>rosids</taxon>
        <taxon>fabids</taxon>
        <taxon>Fagales</taxon>
        <taxon>Fagaceae</taxon>
        <taxon>Lithocarpus</taxon>
    </lineage>
</organism>
<reference evidence="2 3" key="1">
    <citation type="submission" date="2024-01" db="EMBL/GenBank/DDBJ databases">
        <title>A telomere-to-telomere, gap-free genome of sweet tea (Lithocarpus litseifolius).</title>
        <authorList>
            <person name="Zhou J."/>
        </authorList>
    </citation>
    <scope>NUCLEOTIDE SEQUENCE [LARGE SCALE GENOMIC DNA]</scope>
    <source>
        <strain evidence="2">Zhou-2022a</strain>
        <tissue evidence="2">Leaf</tissue>
    </source>
</reference>
<keyword evidence="1" id="KW-0040">ANK repeat</keyword>
<gene>
    <name evidence="2" type="ORF">SO802_009627</name>
</gene>
<dbReference type="SUPFAM" id="SSF48403">
    <property type="entry name" value="Ankyrin repeat"/>
    <property type="match status" value="1"/>
</dbReference>
<dbReference type="SMART" id="SM00248">
    <property type="entry name" value="ANK"/>
    <property type="match status" value="4"/>
</dbReference>
<dbReference type="EMBL" id="JAZDWU010000003">
    <property type="protein sequence ID" value="KAL0008125.1"/>
    <property type="molecule type" value="Genomic_DNA"/>
</dbReference>
<dbReference type="PANTHER" id="PTHR24177:SF329">
    <property type="entry name" value="ANKYRIN REPEAT PROTEIN"/>
    <property type="match status" value="1"/>
</dbReference>
<dbReference type="InterPro" id="IPR002110">
    <property type="entry name" value="Ankyrin_rpt"/>
</dbReference>
<dbReference type="Pfam" id="PF12796">
    <property type="entry name" value="Ank_2"/>
    <property type="match status" value="1"/>
</dbReference>
<dbReference type="GO" id="GO:0016020">
    <property type="term" value="C:membrane"/>
    <property type="evidence" value="ECO:0007669"/>
    <property type="project" value="TreeGrafter"/>
</dbReference>
<proteinExistence type="predicted"/>
<dbReference type="Proteomes" id="UP001459277">
    <property type="component" value="Unassembled WGS sequence"/>
</dbReference>
<protein>
    <submittedName>
        <fullName evidence="2">Uncharacterized protein</fullName>
    </submittedName>
</protein>
<evidence type="ECO:0000256" key="1">
    <source>
        <dbReference type="PROSITE-ProRule" id="PRU00023"/>
    </source>
</evidence>
<dbReference type="PROSITE" id="PS50297">
    <property type="entry name" value="ANK_REP_REGION"/>
    <property type="match status" value="1"/>
</dbReference>